<reference evidence="2" key="1">
    <citation type="submission" date="2020-07" db="EMBL/GenBank/DDBJ databases">
        <title>Multicomponent nature underlies the extraordinary mechanical properties of spider dragline silk.</title>
        <authorList>
            <person name="Kono N."/>
            <person name="Nakamura H."/>
            <person name="Mori M."/>
            <person name="Yoshida Y."/>
            <person name="Ohtoshi R."/>
            <person name="Malay A.D."/>
            <person name="Moran D.A.P."/>
            <person name="Tomita M."/>
            <person name="Numata K."/>
            <person name="Arakawa K."/>
        </authorList>
    </citation>
    <scope>NUCLEOTIDE SEQUENCE</scope>
</reference>
<evidence type="ECO:0000256" key="1">
    <source>
        <dbReference type="SAM" id="Phobius"/>
    </source>
</evidence>
<keyword evidence="1" id="KW-1133">Transmembrane helix</keyword>
<keyword evidence="3" id="KW-1185">Reference proteome</keyword>
<keyword evidence="1" id="KW-0472">Membrane</keyword>
<organism evidence="2 3">
    <name type="scientific">Trichonephila clavata</name>
    <name type="common">Joro spider</name>
    <name type="synonym">Nephila clavata</name>
    <dbReference type="NCBI Taxonomy" id="2740835"/>
    <lineage>
        <taxon>Eukaryota</taxon>
        <taxon>Metazoa</taxon>
        <taxon>Ecdysozoa</taxon>
        <taxon>Arthropoda</taxon>
        <taxon>Chelicerata</taxon>
        <taxon>Arachnida</taxon>
        <taxon>Araneae</taxon>
        <taxon>Araneomorphae</taxon>
        <taxon>Entelegynae</taxon>
        <taxon>Araneoidea</taxon>
        <taxon>Nephilidae</taxon>
        <taxon>Trichonephila</taxon>
    </lineage>
</organism>
<dbReference type="AlphaFoldDB" id="A0A8X6LY02"/>
<dbReference type="Proteomes" id="UP000887116">
    <property type="component" value="Unassembled WGS sequence"/>
</dbReference>
<gene>
    <name evidence="2" type="ORF">TNCT_202881</name>
</gene>
<dbReference type="PROSITE" id="PS51257">
    <property type="entry name" value="PROKAR_LIPOPROTEIN"/>
    <property type="match status" value="1"/>
</dbReference>
<dbReference type="EMBL" id="BMAO01038423">
    <property type="protein sequence ID" value="GFR24837.1"/>
    <property type="molecule type" value="Genomic_DNA"/>
</dbReference>
<feature type="transmembrane region" description="Helical" evidence="1">
    <location>
        <begin position="76"/>
        <end position="95"/>
    </location>
</feature>
<feature type="transmembrane region" description="Helical" evidence="1">
    <location>
        <begin position="12"/>
        <end position="31"/>
    </location>
</feature>
<keyword evidence="1" id="KW-0812">Transmembrane</keyword>
<evidence type="ECO:0000313" key="2">
    <source>
        <dbReference type="EMBL" id="GFR24837.1"/>
    </source>
</evidence>
<sequence length="97" mass="10988">MTSSTTKYRLTSTYLPFISTLSCVVIIHTSLRKTSPISLYAFVSYHNKTRLTDSPSQKRRNPFFSQTVCPNFKDSAIVMDSWMALIVAGVLELILSY</sequence>
<evidence type="ECO:0000313" key="3">
    <source>
        <dbReference type="Proteomes" id="UP000887116"/>
    </source>
</evidence>
<comment type="caution">
    <text evidence="2">The sequence shown here is derived from an EMBL/GenBank/DDBJ whole genome shotgun (WGS) entry which is preliminary data.</text>
</comment>
<name>A0A8X6LY02_TRICU</name>
<accession>A0A8X6LY02</accession>
<protein>
    <submittedName>
        <fullName evidence="2">Uncharacterized protein</fullName>
    </submittedName>
</protein>
<proteinExistence type="predicted"/>